<evidence type="ECO:0000313" key="2">
    <source>
        <dbReference type="EMBL" id="KAF9940634.1"/>
    </source>
</evidence>
<dbReference type="EMBL" id="JAAAHW010009451">
    <property type="protein sequence ID" value="KAF9940634.1"/>
    <property type="molecule type" value="Genomic_DNA"/>
</dbReference>
<accession>A0A9P6LTV0</accession>
<gene>
    <name evidence="2" type="ORF">BGZ65_006477</name>
</gene>
<reference evidence="2" key="1">
    <citation type="journal article" date="2020" name="Fungal Divers.">
        <title>Resolving the Mortierellaceae phylogeny through synthesis of multi-gene phylogenetics and phylogenomics.</title>
        <authorList>
            <person name="Vandepol N."/>
            <person name="Liber J."/>
            <person name="Desiro A."/>
            <person name="Na H."/>
            <person name="Kennedy M."/>
            <person name="Barry K."/>
            <person name="Grigoriev I.V."/>
            <person name="Miller A.N."/>
            <person name="O'Donnell K."/>
            <person name="Stajich J.E."/>
            <person name="Bonito G."/>
        </authorList>
    </citation>
    <scope>NUCLEOTIDE SEQUENCE</scope>
    <source>
        <strain evidence="2">MES-2147</strain>
    </source>
</reference>
<evidence type="ECO:0008006" key="4">
    <source>
        <dbReference type="Google" id="ProtNLM"/>
    </source>
</evidence>
<organism evidence="2 3">
    <name type="scientific">Modicella reniformis</name>
    <dbReference type="NCBI Taxonomy" id="1440133"/>
    <lineage>
        <taxon>Eukaryota</taxon>
        <taxon>Fungi</taxon>
        <taxon>Fungi incertae sedis</taxon>
        <taxon>Mucoromycota</taxon>
        <taxon>Mortierellomycotina</taxon>
        <taxon>Mortierellomycetes</taxon>
        <taxon>Mortierellales</taxon>
        <taxon>Mortierellaceae</taxon>
        <taxon>Modicella</taxon>
    </lineage>
</organism>
<sequence length="592" mass="67793">MGQEGDQDTDVTQFWCTQSATPRIGGNRDSAHGPSKSTTTSSLSAIIPFITIMFDLLEIDDMICQHLDNYDLIQCAQVNVAWNKVVIPHLWEDLSYGWLPDYREDFRAMVREDFLEQEESQEQDKSLEHQNQPTSSSSCSILAKYGYYVRKLPDPRNLIDCLNPPRDTTWSTQSNLSKEPPAVDLARHLYRHCPSIQVEYLHMQRELLDSDDVFETIAEYILPRVRHLYVGGRHHGSLQSQRLKYLLEHCSSALESLTLGVAISDAKATLGHGEKDKGECEVKYREEHPDKGSEEKQQEPNPWPLLKELRLLRCGDISKSMEFWPWLWSRCCHVERLKVVQVDDIILQDLAENMLTHIPSLNEIYMGQGDTAFGSDDYIEALLSGSQYGWRVIEVVGAEDFGMAAKKALMNHLLTLEVLVLDPCTELRSKDLVLILSSCPNLRTLVAMCDAPYQQGAHPLEYETFIDQDPNTGSLKTWACESSLKILKVNFTRIPRSDLEGLVYDRLARMMNLETLWLGRKPHHHAEQEYDSDCLEVTLNTGMESGAGLGEVQWMAENWPKLRTLYGLEEGDDQKVEWLKEHYPEIRVSCWQ</sequence>
<dbReference type="AlphaFoldDB" id="A0A9P6LTV0"/>
<evidence type="ECO:0000313" key="3">
    <source>
        <dbReference type="Proteomes" id="UP000749646"/>
    </source>
</evidence>
<dbReference type="OrthoDB" id="2396061at2759"/>
<proteinExistence type="predicted"/>
<dbReference type="Gene3D" id="3.80.10.10">
    <property type="entry name" value="Ribonuclease Inhibitor"/>
    <property type="match status" value="1"/>
</dbReference>
<protein>
    <recommendedName>
        <fullName evidence="4">F-box domain-containing protein</fullName>
    </recommendedName>
</protein>
<feature type="region of interest" description="Disordered" evidence="1">
    <location>
        <begin position="279"/>
        <end position="300"/>
    </location>
</feature>
<dbReference type="SUPFAM" id="SSF52047">
    <property type="entry name" value="RNI-like"/>
    <property type="match status" value="1"/>
</dbReference>
<comment type="caution">
    <text evidence="2">The sequence shown here is derived from an EMBL/GenBank/DDBJ whole genome shotgun (WGS) entry which is preliminary data.</text>
</comment>
<feature type="compositionally biased region" description="Basic and acidic residues" evidence="1">
    <location>
        <begin position="279"/>
        <end position="298"/>
    </location>
</feature>
<feature type="region of interest" description="Disordered" evidence="1">
    <location>
        <begin position="20"/>
        <end position="40"/>
    </location>
</feature>
<feature type="region of interest" description="Disordered" evidence="1">
    <location>
        <begin position="115"/>
        <end position="137"/>
    </location>
</feature>
<dbReference type="Proteomes" id="UP000749646">
    <property type="component" value="Unassembled WGS sequence"/>
</dbReference>
<dbReference type="SUPFAM" id="SSF81383">
    <property type="entry name" value="F-box domain"/>
    <property type="match status" value="1"/>
</dbReference>
<keyword evidence="3" id="KW-1185">Reference proteome</keyword>
<evidence type="ECO:0000256" key="1">
    <source>
        <dbReference type="SAM" id="MobiDB-lite"/>
    </source>
</evidence>
<dbReference type="InterPro" id="IPR036047">
    <property type="entry name" value="F-box-like_dom_sf"/>
</dbReference>
<name>A0A9P6LTV0_9FUNG</name>
<dbReference type="InterPro" id="IPR032675">
    <property type="entry name" value="LRR_dom_sf"/>
</dbReference>